<dbReference type="RefSeq" id="WP_196274974.1">
    <property type="nucleotide sequence ID" value="NZ_JADQDC010000003.1"/>
</dbReference>
<feature type="domain" description="DUF5615" evidence="1">
    <location>
        <begin position="1"/>
        <end position="62"/>
    </location>
</feature>
<accession>A0ABS0HED8</accession>
<evidence type="ECO:0000259" key="1">
    <source>
        <dbReference type="Pfam" id="PF18480"/>
    </source>
</evidence>
<reference evidence="2 3" key="1">
    <citation type="submission" date="2020-11" db="EMBL/GenBank/DDBJ databases">
        <title>The genome sequence of Novosphingobium sp. 1Y9A.</title>
        <authorList>
            <person name="Liu Y."/>
        </authorList>
    </citation>
    <scope>NUCLEOTIDE SEQUENCE [LARGE SCALE GENOMIC DNA]</scope>
    <source>
        <strain evidence="2 3">1Y9A</strain>
    </source>
</reference>
<dbReference type="Proteomes" id="UP000600799">
    <property type="component" value="Unassembled WGS sequence"/>
</dbReference>
<evidence type="ECO:0000313" key="2">
    <source>
        <dbReference type="EMBL" id="MBF9150640.1"/>
    </source>
</evidence>
<comment type="caution">
    <text evidence="2">The sequence shown here is derived from an EMBL/GenBank/DDBJ whole genome shotgun (WGS) entry which is preliminary data.</text>
</comment>
<gene>
    <name evidence="2" type="ORF">I2488_06465</name>
</gene>
<name>A0ABS0HED8_9SPHN</name>
<organism evidence="2 3">
    <name type="scientific">Novosphingobium jiangmenense</name>
    <dbReference type="NCBI Taxonomy" id="2791981"/>
    <lineage>
        <taxon>Bacteria</taxon>
        <taxon>Pseudomonadati</taxon>
        <taxon>Pseudomonadota</taxon>
        <taxon>Alphaproteobacteria</taxon>
        <taxon>Sphingomonadales</taxon>
        <taxon>Sphingomonadaceae</taxon>
        <taxon>Novosphingobium</taxon>
    </lineage>
</organism>
<protein>
    <submittedName>
        <fullName evidence="2">DUF5615 family PIN-like protein</fullName>
    </submittedName>
</protein>
<evidence type="ECO:0000313" key="3">
    <source>
        <dbReference type="Proteomes" id="UP000600799"/>
    </source>
</evidence>
<proteinExistence type="predicted"/>
<dbReference type="Pfam" id="PF18480">
    <property type="entry name" value="DUF5615"/>
    <property type="match status" value="1"/>
</dbReference>
<dbReference type="EMBL" id="JADQDC010000003">
    <property type="protein sequence ID" value="MBF9150640.1"/>
    <property type="molecule type" value="Genomic_DNA"/>
</dbReference>
<keyword evidence="3" id="KW-1185">Reference proteome</keyword>
<sequence length="126" mass="14684">MRFLLDENVQLSVGQALVKRGHDVVFAYHILERGTEDHIVATAAVQDQRVLVSHDVDMKRIERRISEKNRTRYPTLCRLMLCLPYPLAASRLTKFMPLVELEFSEAVTASEAMMFEVCERRIRLHR</sequence>
<dbReference type="InterPro" id="IPR041049">
    <property type="entry name" value="DUF5615"/>
</dbReference>